<dbReference type="OrthoDB" id="5572108at2759"/>
<keyword evidence="2" id="KW-1185">Reference proteome</keyword>
<dbReference type="AlphaFoldDB" id="A0A3P7NWX7"/>
<proteinExistence type="predicted"/>
<accession>A0A3P7NWX7</accession>
<sequence length="140" mass="14635">MFAENFLSAKSTGAESRTSPAALDIPIASAAAEEEGAPAFNLSIPAVAVVASHLLPFFPGLPAPASDAASIKPIYQVPSIDAPEPDDPFDDIYLAMTMKEKRRKVQGQLDQVSAKGDEGVVDSKLSKVQVGCASLFSEIS</sequence>
<gene>
    <name evidence="1" type="ORF">DILT_LOCUS16538</name>
</gene>
<dbReference type="EMBL" id="UYRU01085525">
    <property type="protein sequence ID" value="VDN34561.1"/>
    <property type="molecule type" value="Genomic_DNA"/>
</dbReference>
<organism evidence="1 2">
    <name type="scientific">Dibothriocephalus latus</name>
    <name type="common">Fish tapeworm</name>
    <name type="synonym">Diphyllobothrium latum</name>
    <dbReference type="NCBI Taxonomy" id="60516"/>
    <lineage>
        <taxon>Eukaryota</taxon>
        <taxon>Metazoa</taxon>
        <taxon>Spiralia</taxon>
        <taxon>Lophotrochozoa</taxon>
        <taxon>Platyhelminthes</taxon>
        <taxon>Cestoda</taxon>
        <taxon>Eucestoda</taxon>
        <taxon>Diphyllobothriidea</taxon>
        <taxon>Diphyllobothriidae</taxon>
        <taxon>Dibothriocephalus</taxon>
    </lineage>
</organism>
<dbReference type="Proteomes" id="UP000281553">
    <property type="component" value="Unassembled WGS sequence"/>
</dbReference>
<protein>
    <submittedName>
        <fullName evidence="1">Uncharacterized protein</fullName>
    </submittedName>
</protein>
<evidence type="ECO:0000313" key="2">
    <source>
        <dbReference type="Proteomes" id="UP000281553"/>
    </source>
</evidence>
<evidence type="ECO:0000313" key="1">
    <source>
        <dbReference type="EMBL" id="VDN34561.1"/>
    </source>
</evidence>
<reference evidence="1 2" key="1">
    <citation type="submission" date="2018-11" db="EMBL/GenBank/DDBJ databases">
        <authorList>
            <consortium name="Pathogen Informatics"/>
        </authorList>
    </citation>
    <scope>NUCLEOTIDE SEQUENCE [LARGE SCALE GENOMIC DNA]</scope>
</reference>
<name>A0A3P7NWX7_DIBLA</name>